<feature type="domain" description="DUF6594" evidence="3">
    <location>
        <begin position="580"/>
        <end position="742"/>
    </location>
</feature>
<keyword evidence="2" id="KW-1133">Transmembrane helix</keyword>
<feature type="transmembrane region" description="Helical" evidence="2">
    <location>
        <begin position="807"/>
        <end position="825"/>
    </location>
</feature>
<evidence type="ECO:0000313" key="5">
    <source>
        <dbReference type="Proteomes" id="UP000799291"/>
    </source>
</evidence>
<evidence type="ECO:0000256" key="1">
    <source>
        <dbReference type="SAM" id="MobiDB-lite"/>
    </source>
</evidence>
<dbReference type="PANTHER" id="PTHR34502:SF6">
    <property type="entry name" value="DUF6594 DOMAIN-CONTAINING PROTEIN"/>
    <property type="match status" value="1"/>
</dbReference>
<accession>A0A6G1JB68</accession>
<keyword evidence="2" id="KW-0812">Transmembrane</keyword>
<feature type="compositionally biased region" description="Basic and acidic residues" evidence="1">
    <location>
        <begin position="133"/>
        <end position="151"/>
    </location>
</feature>
<keyword evidence="2" id="KW-0472">Membrane</keyword>
<feature type="compositionally biased region" description="Basic residues" evidence="1">
    <location>
        <begin position="213"/>
        <end position="226"/>
    </location>
</feature>
<proteinExistence type="predicted"/>
<name>A0A6G1JB68_9PLEO</name>
<evidence type="ECO:0000259" key="3">
    <source>
        <dbReference type="Pfam" id="PF20237"/>
    </source>
</evidence>
<protein>
    <recommendedName>
        <fullName evidence="3">DUF6594 domain-containing protein</fullName>
    </recommendedName>
</protein>
<feature type="compositionally biased region" description="Basic and acidic residues" evidence="1">
    <location>
        <begin position="389"/>
        <end position="406"/>
    </location>
</feature>
<feature type="compositionally biased region" description="Low complexity" evidence="1">
    <location>
        <begin position="269"/>
        <end position="287"/>
    </location>
</feature>
<organism evidence="4 5">
    <name type="scientific">Lentithecium fluviatile CBS 122367</name>
    <dbReference type="NCBI Taxonomy" id="1168545"/>
    <lineage>
        <taxon>Eukaryota</taxon>
        <taxon>Fungi</taxon>
        <taxon>Dikarya</taxon>
        <taxon>Ascomycota</taxon>
        <taxon>Pezizomycotina</taxon>
        <taxon>Dothideomycetes</taxon>
        <taxon>Pleosporomycetidae</taxon>
        <taxon>Pleosporales</taxon>
        <taxon>Massarineae</taxon>
        <taxon>Lentitheciaceae</taxon>
        <taxon>Lentithecium</taxon>
    </lineage>
</organism>
<dbReference type="AlphaFoldDB" id="A0A6G1JB68"/>
<dbReference type="OrthoDB" id="5416037at2759"/>
<feature type="compositionally biased region" description="Basic and acidic residues" evidence="1">
    <location>
        <begin position="112"/>
        <end position="121"/>
    </location>
</feature>
<feature type="compositionally biased region" description="Low complexity" evidence="1">
    <location>
        <begin position="422"/>
        <end position="431"/>
    </location>
</feature>
<gene>
    <name evidence="4" type="ORF">K458DRAFT_170556</name>
</gene>
<dbReference type="PANTHER" id="PTHR34502">
    <property type="entry name" value="DUF6594 DOMAIN-CONTAINING PROTEIN-RELATED"/>
    <property type="match status" value="1"/>
</dbReference>
<feature type="compositionally biased region" description="Low complexity" evidence="1">
    <location>
        <begin position="189"/>
        <end position="200"/>
    </location>
</feature>
<reference evidence="4" key="1">
    <citation type="journal article" date="2020" name="Stud. Mycol.">
        <title>101 Dothideomycetes genomes: a test case for predicting lifestyles and emergence of pathogens.</title>
        <authorList>
            <person name="Haridas S."/>
            <person name="Albert R."/>
            <person name="Binder M."/>
            <person name="Bloem J."/>
            <person name="Labutti K."/>
            <person name="Salamov A."/>
            <person name="Andreopoulos B."/>
            <person name="Baker S."/>
            <person name="Barry K."/>
            <person name="Bills G."/>
            <person name="Bluhm B."/>
            <person name="Cannon C."/>
            <person name="Castanera R."/>
            <person name="Culley D."/>
            <person name="Daum C."/>
            <person name="Ezra D."/>
            <person name="Gonzalez J."/>
            <person name="Henrissat B."/>
            <person name="Kuo A."/>
            <person name="Liang C."/>
            <person name="Lipzen A."/>
            <person name="Lutzoni F."/>
            <person name="Magnuson J."/>
            <person name="Mondo S."/>
            <person name="Nolan M."/>
            <person name="Ohm R."/>
            <person name="Pangilinan J."/>
            <person name="Park H.-J."/>
            <person name="Ramirez L."/>
            <person name="Alfaro M."/>
            <person name="Sun H."/>
            <person name="Tritt A."/>
            <person name="Yoshinaga Y."/>
            <person name="Zwiers L.-H."/>
            <person name="Turgeon B."/>
            <person name="Goodwin S."/>
            <person name="Spatafora J."/>
            <person name="Crous P."/>
            <person name="Grigoriev I."/>
        </authorList>
    </citation>
    <scope>NUCLEOTIDE SEQUENCE</scope>
    <source>
        <strain evidence="4">CBS 122367</strain>
    </source>
</reference>
<feature type="compositionally biased region" description="Basic residues" evidence="1">
    <location>
        <begin position="154"/>
        <end position="163"/>
    </location>
</feature>
<feature type="compositionally biased region" description="Acidic residues" evidence="1">
    <location>
        <begin position="368"/>
        <end position="383"/>
    </location>
</feature>
<feature type="compositionally biased region" description="Polar residues" evidence="1">
    <location>
        <begin position="172"/>
        <end position="188"/>
    </location>
</feature>
<dbReference type="Proteomes" id="UP000799291">
    <property type="component" value="Unassembled WGS sequence"/>
</dbReference>
<dbReference type="EMBL" id="MU005574">
    <property type="protein sequence ID" value="KAF2687807.1"/>
    <property type="molecule type" value="Genomic_DNA"/>
</dbReference>
<sequence>MTDRRASFEGPHHSRQSPDASSDHEKDLASGAQPASSAPRQHLQRARATSDDSHPTSSTWPDTDKGDSYRTARGGRATPRKLSKTSSHSDTELDSPATSEKAAVGFLPKLSRILEGKESQGPRRHRNSTVSSEEEHTPVHCRSRPAEDATLSRRPIRQKHGSLQRRAESLANLPNPSLISVLSGVTQQSNVSSGSNESNSTVTQQSYDLDHLIKRKPTRVRKRLQTKRGPLPSKPETMEAQPSGVFRYMNGGLTSEQFLSGELHASRPSTASSASSATSSATSSAASHETGDDQSSSNEDKEEPEVESPLTSPASTRRPDPKELHDHDGDSVSDMSVREGSPVSHHQPSVSDDVEDSDQEEGAHQEGGAEDDYSEYSEEDGEDNASATDELKHHQHRDPQSHDHLPHAHHMALERIPPPRLPSASVSSSSRHSSRHGDQHTRRLKRQEQALSDHVLQAPQPHRDFQFVGGPSPQTLPPQPAMPMYDPYMHSGASQANFYPTAQHAPPPVPPPPVGYYSPTNAPPIPYSPGYENSLAMTARPPMPAPSVMVPAPPLQYPAHPPHQPYPRGTDLRRTTVVGYELLADRLCEGSKVKRRHPNEDAVVPMYRKFEQLNHRVLLHLQDEISELEEELRYLDECIAHCSPRNGAGLVHPASRRGDARYGSETHSRRTELLGRIYLKLGQYNSALTSFNNLVNNVDTADKEDIQAYRTWIEKRTPIDYAETRFLEHGTDLLAVSQRRSASIGGVPAHQSAAIFLPLILVLPLMAFAIVPGLLGRLFVLVAIGGGIVKVIMSTQELMELMTPREWTGCFSVYFGFMAVLAALVH</sequence>
<keyword evidence="5" id="KW-1185">Reference proteome</keyword>
<feature type="region of interest" description="Disordered" evidence="1">
    <location>
        <begin position="1"/>
        <end position="445"/>
    </location>
</feature>
<dbReference type="InterPro" id="IPR046529">
    <property type="entry name" value="DUF6594"/>
</dbReference>
<dbReference type="Pfam" id="PF20237">
    <property type="entry name" value="DUF6594"/>
    <property type="match status" value="1"/>
</dbReference>
<feature type="compositionally biased region" description="Basic and acidic residues" evidence="1">
    <location>
        <begin position="317"/>
        <end position="330"/>
    </location>
</feature>
<feature type="compositionally biased region" description="Basic and acidic residues" evidence="1">
    <location>
        <begin position="1"/>
        <end position="12"/>
    </location>
</feature>
<evidence type="ECO:0000256" key="2">
    <source>
        <dbReference type="SAM" id="Phobius"/>
    </source>
</evidence>
<evidence type="ECO:0000313" key="4">
    <source>
        <dbReference type="EMBL" id="KAF2687807.1"/>
    </source>
</evidence>